<protein>
    <submittedName>
        <fullName evidence="2">Uncharacterized protein</fullName>
    </submittedName>
</protein>
<sequence>MKYNIKIRMPGGLPNVNHRNQSEGKFEHFGNAFR</sequence>
<accession>A0A8S5RXA2</accession>
<feature type="region of interest" description="Disordered" evidence="1">
    <location>
        <begin position="14"/>
        <end position="34"/>
    </location>
</feature>
<evidence type="ECO:0000313" key="2">
    <source>
        <dbReference type="EMBL" id="DAF43398.1"/>
    </source>
</evidence>
<dbReference type="EMBL" id="BK032506">
    <property type="protein sequence ID" value="DAF43398.1"/>
    <property type="molecule type" value="Genomic_DNA"/>
</dbReference>
<proteinExistence type="predicted"/>
<evidence type="ECO:0000256" key="1">
    <source>
        <dbReference type="SAM" id="MobiDB-lite"/>
    </source>
</evidence>
<reference evidence="2" key="1">
    <citation type="journal article" date="2021" name="Proc. Natl. Acad. Sci. U.S.A.">
        <title>A Catalog of Tens of Thousands of Viruses from Human Metagenomes Reveals Hidden Associations with Chronic Diseases.</title>
        <authorList>
            <person name="Tisza M.J."/>
            <person name="Buck C.B."/>
        </authorList>
    </citation>
    <scope>NUCLEOTIDE SEQUENCE</scope>
    <source>
        <strain evidence="2">CtEJG5</strain>
    </source>
</reference>
<name>A0A8S5RXA2_9CAUD</name>
<organism evidence="2">
    <name type="scientific">Siphoviridae sp. ctEJG5</name>
    <dbReference type="NCBI Taxonomy" id="2827814"/>
    <lineage>
        <taxon>Viruses</taxon>
        <taxon>Duplodnaviria</taxon>
        <taxon>Heunggongvirae</taxon>
        <taxon>Uroviricota</taxon>
        <taxon>Caudoviricetes</taxon>
    </lineage>
</organism>